<keyword evidence="2" id="KW-1185">Reference proteome</keyword>
<evidence type="ECO:0000313" key="2">
    <source>
        <dbReference type="Proteomes" id="UP000036681"/>
    </source>
</evidence>
<accession>A0A0M3IU79</accession>
<reference evidence="3" key="1">
    <citation type="submission" date="2017-02" db="UniProtKB">
        <authorList>
            <consortium name="WormBaseParasite"/>
        </authorList>
    </citation>
    <scope>IDENTIFICATION</scope>
</reference>
<proteinExistence type="predicted"/>
<dbReference type="WBParaSite" id="ALUE_0002230701-mRNA-1">
    <property type="protein sequence ID" value="ALUE_0002230701-mRNA-1"/>
    <property type="gene ID" value="ALUE_0002230701"/>
</dbReference>
<feature type="region of interest" description="Disordered" evidence="1">
    <location>
        <begin position="48"/>
        <end position="115"/>
    </location>
</feature>
<protein>
    <submittedName>
        <fullName evidence="3">Uncharacterized protein</fullName>
    </submittedName>
</protein>
<evidence type="ECO:0000313" key="3">
    <source>
        <dbReference type="WBParaSite" id="ALUE_0002230701-mRNA-1"/>
    </source>
</evidence>
<feature type="compositionally biased region" description="Basic and acidic residues" evidence="1">
    <location>
        <begin position="23"/>
        <end position="32"/>
    </location>
</feature>
<evidence type="ECO:0000256" key="1">
    <source>
        <dbReference type="SAM" id="MobiDB-lite"/>
    </source>
</evidence>
<organism evidence="2 3">
    <name type="scientific">Ascaris lumbricoides</name>
    <name type="common">Giant roundworm</name>
    <dbReference type="NCBI Taxonomy" id="6252"/>
    <lineage>
        <taxon>Eukaryota</taxon>
        <taxon>Metazoa</taxon>
        <taxon>Ecdysozoa</taxon>
        <taxon>Nematoda</taxon>
        <taxon>Chromadorea</taxon>
        <taxon>Rhabditida</taxon>
        <taxon>Spirurina</taxon>
        <taxon>Ascaridomorpha</taxon>
        <taxon>Ascaridoidea</taxon>
        <taxon>Ascarididae</taxon>
        <taxon>Ascaris</taxon>
    </lineage>
</organism>
<dbReference type="Proteomes" id="UP000036681">
    <property type="component" value="Unplaced"/>
</dbReference>
<sequence>MDSNRTRTPNGDYMRKASMSRARSAEPLRKESTLPVNLINIAKRSGNVSSSVAGDLATPAMNGSRPFNVSEEVEKPHRRRRRRKRIEDLATPATNGSRPFNVSEEMEKPHRRRRRRKRIEVIVACKLNAL</sequence>
<name>A0A0M3IU79_ASCLU</name>
<dbReference type="AlphaFoldDB" id="A0A0M3IU79"/>
<feature type="region of interest" description="Disordered" evidence="1">
    <location>
        <begin position="1"/>
        <end position="34"/>
    </location>
</feature>